<sequence>MNALTATLRVLLRFGPWLVGQLVVSTLALARDVGTPGSTQRPRIVKLSLAGMGDVEITLLTSSITITPGTLVLAVAPADEHGPAAAYVQGLFGEDEAALVSGLEEMRDRLLDASRGSGRDGTPEEGTHP</sequence>
<evidence type="ECO:0000256" key="1">
    <source>
        <dbReference type="ARBA" id="ARBA00004651"/>
    </source>
</evidence>
<reference evidence="7 8" key="1">
    <citation type="submission" date="2020-08" db="EMBL/GenBank/DDBJ databases">
        <title>novel species in genus Nocardioides.</title>
        <authorList>
            <person name="Zhang G."/>
        </authorList>
    </citation>
    <scope>NUCLEOTIDE SEQUENCE [LARGE SCALE GENOMIC DNA]</scope>
    <source>
        <strain evidence="7 8">SC8A-24</strain>
    </source>
</reference>
<dbReference type="EMBL" id="JACMYC010000020">
    <property type="protein sequence ID" value="MBC2962353.1"/>
    <property type="molecule type" value="Genomic_DNA"/>
</dbReference>
<evidence type="ECO:0000313" key="7">
    <source>
        <dbReference type="EMBL" id="MBC2962353.1"/>
    </source>
</evidence>
<evidence type="ECO:0000256" key="3">
    <source>
        <dbReference type="ARBA" id="ARBA00022475"/>
    </source>
</evidence>
<proteinExistence type="inferred from homology"/>
<comment type="similarity">
    <text evidence="2">Belongs to the CPA3 antiporters (TC 2.A.63) subunit E family.</text>
</comment>
<evidence type="ECO:0000256" key="6">
    <source>
        <dbReference type="ARBA" id="ARBA00023136"/>
    </source>
</evidence>
<gene>
    <name evidence="7" type="ORF">H7344_18855</name>
</gene>
<dbReference type="Pfam" id="PF01899">
    <property type="entry name" value="MNHE"/>
    <property type="match status" value="1"/>
</dbReference>
<dbReference type="PANTHER" id="PTHR34584">
    <property type="entry name" value="NA(+)/H(+) ANTIPORTER SUBUNIT E1"/>
    <property type="match status" value="1"/>
</dbReference>
<organism evidence="7 8">
    <name type="scientific">Nocardioides deserti</name>
    <dbReference type="NCBI Taxonomy" id="1588644"/>
    <lineage>
        <taxon>Bacteria</taxon>
        <taxon>Bacillati</taxon>
        <taxon>Actinomycetota</taxon>
        <taxon>Actinomycetes</taxon>
        <taxon>Propionibacteriales</taxon>
        <taxon>Nocardioidaceae</taxon>
        <taxon>Nocardioides</taxon>
    </lineage>
</organism>
<keyword evidence="6" id="KW-0472">Membrane</keyword>
<evidence type="ECO:0000256" key="2">
    <source>
        <dbReference type="ARBA" id="ARBA00006228"/>
    </source>
</evidence>
<protein>
    <submittedName>
        <fullName evidence="7">Na+/H+ antiporter subunit E</fullName>
    </submittedName>
</protein>
<comment type="caution">
    <text evidence="7">The sequence shown here is derived from an EMBL/GenBank/DDBJ whole genome shotgun (WGS) entry which is preliminary data.</text>
</comment>
<keyword evidence="4" id="KW-0812">Transmembrane</keyword>
<keyword evidence="3" id="KW-1003">Cell membrane</keyword>
<dbReference type="RefSeq" id="WP_186347532.1">
    <property type="nucleotide sequence ID" value="NZ_BMMR01000002.1"/>
</dbReference>
<keyword evidence="8" id="KW-1185">Reference proteome</keyword>
<accession>A0ABR6UDD1</accession>
<dbReference type="InterPro" id="IPR002758">
    <property type="entry name" value="Cation_antiport_E"/>
</dbReference>
<keyword evidence="5" id="KW-1133">Transmembrane helix</keyword>
<comment type="subcellular location">
    <subcellularLocation>
        <location evidence="1">Cell membrane</location>
        <topology evidence="1">Multi-pass membrane protein</topology>
    </subcellularLocation>
</comment>
<evidence type="ECO:0000256" key="4">
    <source>
        <dbReference type="ARBA" id="ARBA00022692"/>
    </source>
</evidence>
<dbReference type="Proteomes" id="UP000604001">
    <property type="component" value="Unassembled WGS sequence"/>
</dbReference>
<evidence type="ECO:0000256" key="5">
    <source>
        <dbReference type="ARBA" id="ARBA00022989"/>
    </source>
</evidence>
<name>A0ABR6UDD1_9ACTN</name>
<dbReference type="PANTHER" id="PTHR34584:SF1">
    <property type="entry name" value="NA(+)_H(+) ANTIPORTER SUBUNIT E1"/>
    <property type="match status" value="1"/>
</dbReference>
<evidence type="ECO:0000313" key="8">
    <source>
        <dbReference type="Proteomes" id="UP000604001"/>
    </source>
</evidence>